<keyword evidence="6 9" id="KW-0406">Ion transport</keyword>
<keyword evidence="4" id="KW-0630">Potassium</keyword>
<keyword evidence="14" id="KW-1185">Reference proteome</keyword>
<keyword evidence="2 9" id="KW-0813">Transport</keyword>
<feature type="transmembrane region" description="Helical" evidence="11">
    <location>
        <begin position="240"/>
        <end position="263"/>
    </location>
</feature>
<dbReference type="PRINTS" id="PR01333">
    <property type="entry name" value="2POREKCHANEL"/>
</dbReference>
<evidence type="ECO:0000256" key="11">
    <source>
        <dbReference type="SAM" id="Phobius"/>
    </source>
</evidence>
<keyword evidence="3 9" id="KW-0812">Transmembrane</keyword>
<dbReference type="GO" id="GO:0022841">
    <property type="term" value="F:potassium ion leak channel activity"/>
    <property type="evidence" value="ECO:0007669"/>
    <property type="project" value="TreeGrafter"/>
</dbReference>
<feature type="transmembrane region" description="Helical" evidence="11">
    <location>
        <begin position="21"/>
        <end position="40"/>
    </location>
</feature>
<dbReference type="GO" id="GO:0015271">
    <property type="term" value="F:outward rectifier potassium channel activity"/>
    <property type="evidence" value="ECO:0007669"/>
    <property type="project" value="TreeGrafter"/>
</dbReference>
<feature type="transmembrane region" description="Helical" evidence="11">
    <location>
        <begin position="130"/>
        <end position="150"/>
    </location>
</feature>
<dbReference type="FunFam" id="1.10.287.70:FF:000110">
    <property type="entry name" value="Potassium channel subfamily K member"/>
    <property type="match status" value="1"/>
</dbReference>
<evidence type="ECO:0000256" key="2">
    <source>
        <dbReference type="ARBA" id="ARBA00022448"/>
    </source>
</evidence>
<feature type="transmembrane region" description="Helical" evidence="11">
    <location>
        <begin position="98"/>
        <end position="118"/>
    </location>
</feature>
<evidence type="ECO:0000256" key="5">
    <source>
        <dbReference type="ARBA" id="ARBA00022989"/>
    </source>
</evidence>
<feature type="domain" description="Potassium channel" evidence="12">
    <location>
        <begin position="189"/>
        <end position="267"/>
    </location>
</feature>
<dbReference type="EMBL" id="JAFDVH010000013">
    <property type="protein sequence ID" value="KAG7466054.1"/>
    <property type="molecule type" value="Genomic_DNA"/>
</dbReference>
<dbReference type="SUPFAM" id="SSF81324">
    <property type="entry name" value="Voltage-gated potassium channels"/>
    <property type="match status" value="2"/>
</dbReference>
<evidence type="ECO:0000256" key="7">
    <source>
        <dbReference type="ARBA" id="ARBA00023136"/>
    </source>
</evidence>
<keyword evidence="8 9" id="KW-0407">Ion channel</keyword>
<evidence type="ECO:0000313" key="13">
    <source>
        <dbReference type="EMBL" id="KAG7466054.1"/>
    </source>
</evidence>
<evidence type="ECO:0000256" key="9">
    <source>
        <dbReference type="RuleBase" id="RU003857"/>
    </source>
</evidence>
<feature type="compositionally biased region" description="Polar residues" evidence="10">
    <location>
        <begin position="282"/>
        <end position="291"/>
    </location>
</feature>
<dbReference type="InterPro" id="IPR003280">
    <property type="entry name" value="2pore_dom_K_chnl"/>
</dbReference>
<feature type="transmembrane region" description="Helical" evidence="11">
    <location>
        <begin position="177"/>
        <end position="199"/>
    </location>
</feature>
<evidence type="ECO:0000259" key="12">
    <source>
        <dbReference type="Pfam" id="PF07885"/>
    </source>
</evidence>
<accession>A0A9D3PSQ0</accession>
<evidence type="ECO:0000256" key="10">
    <source>
        <dbReference type="SAM" id="MobiDB-lite"/>
    </source>
</evidence>
<proteinExistence type="inferred from homology"/>
<dbReference type="PANTHER" id="PTHR11003:SF329">
    <property type="entry name" value="POTASSIUM CHANNEL SUBFAMILY K MEMBER 17-LIKE"/>
    <property type="match status" value="1"/>
</dbReference>
<feature type="domain" description="Potassium channel" evidence="12">
    <location>
        <begin position="96"/>
        <end position="154"/>
    </location>
</feature>
<dbReference type="Gene3D" id="1.10.287.70">
    <property type="match status" value="1"/>
</dbReference>
<protein>
    <recommendedName>
        <fullName evidence="12">Potassium channel domain-containing protein</fullName>
    </recommendedName>
</protein>
<evidence type="ECO:0000256" key="1">
    <source>
        <dbReference type="ARBA" id="ARBA00004141"/>
    </source>
</evidence>
<evidence type="ECO:0000256" key="8">
    <source>
        <dbReference type="ARBA" id="ARBA00023303"/>
    </source>
</evidence>
<evidence type="ECO:0000256" key="6">
    <source>
        <dbReference type="ARBA" id="ARBA00023065"/>
    </source>
</evidence>
<dbReference type="GO" id="GO:0030322">
    <property type="term" value="P:stabilization of membrane potential"/>
    <property type="evidence" value="ECO:0007669"/>
    <property type="project" value="TreeGrafter"/>
</dbReference>
<dbReference type="Proteomes" id="UP001046870">
    <property type="component" value="Chromosome 13"/>
</dbReference>
<comment type="subcellular location">
    <subcellularLocation>
        <location evidence="1">Membrane</location>
        <topology evidence="1">Multi-pass membrane protein</topology>
    </subcellularLocation>
</comment>
<evidence type="ECO:0000313" key="14">
    <source>
        <dbReference type="Proteomes" id="UP001046870"/>
    </source>
</evidence>
<dbReference type="PANTHER" id="PTHR11003">
    <property type="entry name" value="POTASSIUM CHANNEL, SUBFAMILY K"/>
    <property type="match status" value="1"/>
</dbReference>
<evidence type="ECO:0000256" key="4">
    <source>
        <dbReference type="ARBA" id="ARBA00022958"/>
    </source>
</evidence>
<comment type="caution">
    <text evidence="13">The sequence shown here is derived from an EMBL/GenBank/DDBJ whole genome shotgun (WGS) entry which is preliminary data.</text>
</comment>
<comment type="similarity">
    <text evidence="9">Belongs to the two pore domain potassium channel (TC 1.A.1.8) family.</text>
</comment>
<dbReference type="InterPro" id="IPR013099">
    <property type="entry name" value="K_chnl_dom"/>
</dbReference>
<feature type="region of interest" description="Disordered" evidence="10">
    <location>
        <begin position="276"/>
        <end position="329"/>
    </location>
</feature>
<keyword evidence="5 11" id="KW-1133">Transmembrane helix</keyword>
<name>A0A9D3PSQ0_MEGAT</name>
<dbReference type="OrthoDB" id="297496at2759"/>
<organism evidence="13 14">
    <name type="scientific">Megalops atlanticus</name>
    <name type="common">Tarpon</name>
    <name type="synonym">Clupea gigantea</name>
    <dbReference type="NCBI Taxonomy" id="7932"/>
    <lineage>
        <taxon>Eukaryota</taxon>
        <taxon>Metazoa</taxon>
        <taxon>Chordata</taxon>
        <taxon>Craniata</taxon>
        <taxon>Vertebrata</taxon>
        <taxon>Euteleostomi</taxon>
        <taxon>Actinopterygii</taxon>
        <taxon>Neopterygii</taxon>
        <taxon>Teleostei</taxon>
        <taxon>Elopiformes</taxon>
        <taxon>Megalopidae</taxon>
        <taxon>Megalops</taxon>
    </lineage>
</organism>
<dbReference type="GO" id="GO:0005886">
    <property type="term" value="C:plasma membrane"/>
    <property type="evidence" value="ECO:0007669"/>
    <property type="project" value="TreeGrafter"/>
</dbReference>
<sequence>MFSFLHGRLFRGCLPTRLPSVLLLGAIYVVYVLTGGVIFWKLEGNLVQENIIILQEEKNRLLQKLPCLDKGSLDSLAEVIQKVSKSGLSVRGNRTMDGFWKFTSSAVFAATVVTTIGYGNMSPSTMAGQIFCVFFALFGIPLNVVVLNRIGKYMLATERAICDFIERKTNHRGCTRVLVHTLSFVTGVLVFFVVPMLVFTMQEGWSYAQSIYYCFITLSTIGFGDYVADSNPDHSYPEWYAGMLGAWIFFGLAWLALLINHGIEILEKLNNRRKQKQKEQLDSSNDTSVQSVDKPAEQSGGSTELTDVQAPEKVAGETHGAIQEESPGE</sequence>
<evidence type="ECO:0000256" key="3">
    <source>
        <dbReference type="ARBA" id="ARBA00022692"/>
    </source>
</evidence>
<dbReference type="AlphaFoldDB" id="A0A9D3PSQ0"/>
<keyword evidence="7 11" id="KW-0472">Membrane</keyword>
<dbReference type="Pfam" id="PF07885">
    <property type="entry name" value="Ion_trans_2"/>
    <property type="match status" value="2"/>
</dbReference>
<gene>
    <name evidence="13" type="ORF">MATL_G00160740</name>
</gene>
<reference evidence="13" key="1">
    <citation type="submission" date="2021-01" db="EMBL/GenBank/DDBJ databases">
        <authorList>
            <person name="Zahm M."/>
            <person name="Roques C."/>
            <person name="Cabau C."/>
            <person name="Klopp C."/>
            <person name="Donnadieu C."/>
            <person name="Jouanno E."/>
            <person name="Lampietro C."/>
            <person name="Louis A."/>
            <person name="Herpin A."/>
            <person name="Echchiki A."/>
            <person name="Berthelot C."/>
            <person name="Parey E."/>
            <person name="Roest-Crollius H."/>
            <person name="Braasch I."/>
            <person name="Postlethwait J."/>
            <person name="Bobe J."/>
            <person name="Montfort J."/>
            <person name="Bouchez O."/>
            <person name="Begum T."/>
            <person name="Mejri S."/>
            <person name="Adams A."/>
            <person name="Chen W.-J."/>
            <person name="Guiguen Y."/>
        </authorList>
    </citation>
    <scope>NUCLEOTIDE SEQUENCE</scope>
    <source>
        <strain evidence="13">YG-15Mar2019-1</strain>
        <tissue evidence="13">Brain</tissue>
    </source>
</reference>